<dbReference type="Proteomes" id="UP001596328">
    <property type="component" value="Unassembled WGS sequence"/>
</dbReference>
<gene>
    <name evidence="1" type="ORF">ACFQE1_15810</name>
</gene>
<evidence type="ECO:0000313" key="1">
    <source>
        <dbReference type="EMBL" id="MFC6725806.1"/>
    </source>
</evidence>
<sequence length="36" mass="3981">MDEPVLLTGAGGRVGQAILRDLAGEFDWRLLDREPL</sequence>
<protein>
    <submittedName>
        <fullName evidence="1">NAD(P)-dependent oxidoreductase</fullName>
    </submittedName>
</protein>
<feature type="non-terminal residue" evidence="1">
    <location>
        <position position="36"/>
    </location>
</feature>
<comment type="caution">
    <text evidence="1">The sequence shown here is derived from an EMBL/GenBank/DDBJ whole genome shotgun (WGS) entry which is preliminary data.</text>
</comment>
<evidence type="ECO:0000313" key="2">
    <source>
        <dbReference type="Proteomes" id="UP001596328"/>
    </source>
</evidence>
<proteinExistence type="predicted"/>
<dbReference type="SUPFAM" id="SSF51735">
    <property type="entry name" value="NAD(P)-binding Rossmann-fold domains"/>
    <property type="match status" value="1"/>
</dbReference>
<organism evidence="1 2">
    <name type="scientific">Halobium palmae</name>
    <dbReference type="NCBI Taxonomy" id="1776492"/>
    <lineage>
        <taxon>Archaea</taxon>
        <taxon>Methanobacteriati</taxon>
        <taxon>Methanobacteriota</taxon>
        <taxon>Stenosarchaea group</taxon>
        <taxon>Halobacteria</taxon>
        <taxon>Halobacteriales</taxon>
        <taxon>Haloferacaceae</taxon>
        <taxon>Halobium</taxon>
    </lineage>
</organism>
<keyword evidence="2" id="KW-1185">Reference proteome</keyword>
<reference evidence="1 2" key="1">
    <citation type="journal article" date="2019" name="Int. J. Syst. Evol. Microbiol.">
        <title>The Global Catalogue of Microorganisms (GCM) 10K type strain sequencing project: providing services to taxonomists for standard genome sequencing and annotation.</title>
        <authorList>
            <consortium name="The Broad Institute Genomics Platform"/>
            <consortium name="The Broad Institute Genome Sequencing Center for Infectious Disease"/>
            <person name="Wu L."/>
            <person name="Ma J."/>
        </authorList>
    </citation>
    <scope>NUCLEOTIDE SEQUENCE [LARGE SCALE GENOMIC DNA]</scope>
    <source>
        <strain evidence="1 2">NBRC 111368</strain>
    </source>
</reference>
<name>A0ABD5S2S2_9EURY</name>
<dbReference type="EMBL" id="JBHSWU010000717">
    <property type="protein sequence ID" value="MFC6725806.1"/>
    <property type="molecule type" value="Genomic_DNA"/>
</dbReference>
<dbReference type="AlphaFoldDB" id="A0ABD5S2S2"/>
<dbReference type="InterPro" id="IPR036291">
    <property type="entry name" value="NAD(P)-bd_dom_sf"/>
</dbReference>
<accession>A0ABD5S2S2</accession>